<dbReference type="RefSeq" id="WP_121464114.1">
    <property type="nucleotide sequence ID" value="NZ_CP025121.1"/>
</dbReference>
<proteinExistence type="predicted"/>
<dbReference type="EMBL" id="CP025121">
    <property type="protein sequence ID" value="AYJ01401.1"/>
    <property type="molecule type" value="Genomic_DNA"/>
</dbReference>
<keyword evidence="3" id="KW-1185">Reference proteome</keyword>
<reference evidence="2 3" key="1">
    <citation type="journal article" date="2018" name="BMC Genomics">
        <title>Comparative genome analysis of jujube witches'-broom Phytoplasma, an obligate pathogen that causes jujube witches'-broom disease.</title>
        <authorList>
            <person name="Wang J."/>
            <person name="Song L."/>
            <person name="Jiao Q."/>
            <person name="Yang S."/>
            <person name="Gao R."/>
            <person name="Lu X."/>
            <person name="Zhou G."/>
        </authorList>
    </citation>
    <scope>NUCLEOTIDE SEQUENCE [LARGE SCALE GENOMIC DNA]</scope>
    <source>
        <strain evidence="2">Jwb-nky</strain>
    </source>
</reference>
<gene>
    <name evidence="2" type="ORF">CWO85_02715</name>
</gene>
<evidence type="ECO:0000313" key="2">
    <source>
        <dbReference type="EMBL" id="AYJ01401.1"/>
    </source>
</evidence>
<evidence type="ECO:0000256" key="1">
    <source>
        <dbReference type="SAM" id="MobiDB-lite"/>
    </source>
</evidence>
<protein>
    <submittedName>
        <fullName evidence="2">Uncharacterized protein</fullName>
    </submittedName>
</protein>
<sequence length="450" mass="51519">MKKSKKRSNSFSKLQKGILFVLVLVAASLIGFTVAVINDKNPFQFLSWKKFGVKGRNSKLKLSVTMDEYIDGNDLTESHDLHKSVLIAKNSNDIPNPTKPEESYISQFLHELFVKDKYENGKIIDVNSSFHEDIKKQANVEVGVKFFLVPKELQDKDPKKFDEADRAKLLDFSEFTYEVANDQGTFSGKPEDQKKYFGSYVVFDNEVKNGSSFKYQYNWLEEDKVSEDKVKVNALYSNSSRQYYLPKDNVFTSEKLKNSTSLQNELSENANNFYSAYSSSSVEMVAPQQKIIGKHKIPTPDNIFENISSDTKKFYIYKPYDKNNSNVCYPKLIRPKGTNSNDYIKTKALILINFWNEMALDESFFGSEQAGVNKDDFMDNDHDLTLFVQVNYNLVDDTGELHSFTTETKGPKLPNMNLDRPTKASEGKSAPKRSINVKRDRSIKNTITRP</sequence>
<organism evidence="2 3">
    <name type="scientific">Ziziphus jujuba witches'-broom phytoplasma</name>
    <dbReference type="NCBI Taxonomy" id="135727"/>
    <lineage>
        <taxon>Bacteria</taxon>
        <taxon>Bacillati</taxon>
        <taxon>Mycoplasmatota</taxon>
        <taxon>Mollicutes</taxon>
        <taxon>Acholeplasmatales</taxon>
        <taxon>Acholeplasmataceae</taxon>
        <taxon>Candidatus Phytoplasma</taxon>
        <taxon>16SrV (Elm yellows group)</taxon>
    </lineage>
</organism>
<feature type="region of interest" description="Disordered" evidence="1">
    <location>
        <begin position="403"/>
        <end position="450"/>
    </location>
</feature>
<accession>A0A660HMY5</accession>
<name>A0A660HMY5_ZIZJU</name>
<evidence type="ECO:0000313" key="3">
    <source>
        <dbReference type="Proteomes" id="UP000272462"/>
    </source>
</evidence>
<dbReference type="KEGG" id="pzi:CWO85_02715"/>
<dbReference type="Proteomes" id="UP000272462">
    <property type="component" value="Chromosome"/>
</dbReference>
<dbReference type="AlphaFoldDB" id="A0A660HMY5"/>